<proteinExistence type="predicted"/>
<gene>
    <name evidence="1" type="ORF">H7J73_14930</name>
</gene>
<reference evidence="1 2" key="1">
    <citation type="journal article" date="2022" name="BMC Genomics">
        <title>Comparative genome analysis of mycobacteria focusing on tRNA and non-coding RNA.</title>
        <authorList>
            <person name="Behra P.R.K."/>
            <person name="Pettersson B.M.F."/>
            <person name="Ramesh M."/>
            <person name="Das S."/>
            <person name="Dasgupta S."/>
            <person name="Kirsebom L.A."/>
        </authorList>
    </citation>
    <scope>NUCLEOTIDE SEQUENCE [LARGE SCALE GENOMIC DNA]</scope>
    <source>
        <strain evidence="1 2">DSM 44078</strain>
    </source>
</reference>
<protein>
    <submittedName>
        <fullName evidence="1">Uncharacterized protein</fullName>
    </submittedName>
</protein>
<evidence type="ECO:0000313" key="2">
    <source>
        <dbReference type="Proteomes" id="UP001526201"/>
    </source>
</evidence>
<keyword evidence="2" id="KW-1185">Reference proteome</keyword>
<dbReference type="EMBL" id="JACKTY010000029">
    <property type="protein sequence ID" value="MCV7227327.1"/>
    <property type="molecule type" value="Genomic_DNA"/>
</dbReference>
<name>A0ABT3CD05_9MYCO</name>
<sequence length="140" mass="16031">MTSQVITRRYHRYVLDKSGARDKVLLHGLVDRVPLERVHYEVAQANGKAPLQDVQRKPMNLIDTLVGERLFVIGNLIDNGARFEPWNTPLPASIQRLRDMYIDGYNDPDTWQWACWLNLTTKGEHDCATARKRLNSASGT</sequence>
<accession>A0ABT3CD05</accession>
<comment type="caution">
    <text evidence="1">The sequence shown here is derived from an EMBL/GenBank/DDBJ whole genome shotgun (WGS) entry which is preliminary data.</text>
</comment>
<dbReference type="Proteomes" id="UP001526201">
    <property type="component" value="Unassembled WGS sequence"/>
</dbReference>
<dbReference type="RefSeq" id="WP_264068267.1">
    <property type="nucleotide sequence ID" value="NZ_JACKTY010000029.1"/>
</dbReference>
<evidence type="ECO:0000313" key="1">
    <source>
        <dbReference type="EMBL" id="MCV7227327.1"/>
    </source>
</evidence>
<organism evidence="1 2">
    <name type="scientific">Mycolicibacterium komossense</name>
    <dbReference type="NCBI Taxonomy" id="1779"/>
    <lineage>
        <taxon>Bacteria</taxon>
        <taxon>Bacillati</taxon>
        <taxon>Actinomycetota</taxon>
        <taxon>Actinomycetes</taxon>
        <taxon>Mycobacteriales</taxon>
        <taxon>Mycobacteriaceae</taxon>
        <taxon>Mycolicibacterium</taxon>
    </lineage>
</organism>